<dbReference type="AlphaFoldDB" id="A0AA48HBK4"/>
<sequence length="143" mass="15602">MTVDWVVLSAASVAMSIATAGVLTGGLDAMVSRLDAELRDQQMSDSFVRFTSAHFEPFYERGLATPEQALEAFDAINLMMNQEIIDWLEAGIAQLQAGQLTPEDMLYLTAMASVARQRNIIDAQILDQYFGVDGGTGSLESYL</sequence>
<accession>A0AA48HBK4</accession>
<organism evidence="1 2">
    <name type="scientific">Roseicyclus marinus</name>
    <dbReference type="NCBI Taxonomy" id="2161673"/>
    <lineage>
        <taxon>Bacteria</taxon>
        <taxon>Pseudomonadati</taxon>
        <taxon>Pseudomonadota</taxon>
        <taxon>Alphaproteobacteria</taxon>
        <taxon>Rhodobacterales</taxon>
        <taxon>Roseobacteraceae</taxon>
        <taxon>Roseicyclus</taxon>
    </lineage>
</organism>
<name>A0AA48HBK4_9RHOB</name>
<evidence type="ECO:0000313" key="1">
    <source>
        <dbReference type="EMBL" id="BDW85268.1"/>
    </source>
</evidence>
<keyword evidence="2" id="KW-1185">Reference proteome</keyword>
<proteinExistence type="predicted"/>
<dbReference type="EMBL" id="AP027266">
    <property type="protein sequence ID" value="BDW85268.1"/>
    <property type="molecule type" value="Genomic_DNA"/>
</dbReference>
<gene>
    <name evidence="1" type="ORF">MACH21_14450</name>
</gene>
<evidence type="ECO:0000313" key="2">
    <source>
        <dbReference type="Proteomes" id="UP001337723"/>
    </source>
</evidence>
<protein>
    <submittedName>
        <fullName evidence="1">Uncharacterized protein</fullName>
    </submittedName>
</protein>
<dbReference type="KEGG" id="rmai:MACH21_14450"/>
<reference evidence="1 2" key="1">
    <citation type="submission" date="2023-01" db="EMBL/GenBank/DDBJ databases">
        <title>Complete genome sequence of Roseicyclus marinus strain Dej080120_10.</title>
        <authorList>
            <person name="Ueki S."/>
            <person name="Maruyama F."/>
        </authorList>
    </citation>
    <scope>NUCLEOTIDE SEQUENCE [LARGE SCALE GENOMIC DNA]</scope>
    <source>
        <strain evidence="1 2">Dej080120_10</strain>
    </source>
</reference>
<dbReference type="Proteomes" id="UP001337723">
    <property type="component" value="Chromosome"/>
</dbReference>